<accession>A0AC61QKI4</accession>
<organism evidence="1 2">
    <name type="scientific">Candidatus Syntrophosphaera thermopropionivorans</name>
    <dbReference type="NCBI Taxonomy" id="2593015"/>
    <lineage>
        <taxon>Bacteria</taxon>
        <taxon>Pseudomonadati</taxon>
        <taxon>Candidatus Cloacimonadota</taxon>
        <taxon>Candidatus Cloacimonadia</taxon>
        <taxon>Candidatus Cloacimonadales</taxon>
        <taxon>Candidatus Cloacimonadaceae</taxon>
        <taxon>Candidatus Syntrophosphaera</taxon>
    </lineage>
</organism>
<gene>
    <name evidence="1" type="primary">lptG</name>
    <name evidence="1" type="ORF">E0946_01650</name>
</gene>
<comment type="caution">
    <text evidence="1">The sequence shown here is derived from an EMBL/GenBank/DDBJ whole genome shotgun (WGS) entry which is preliminary data.</text>
</comment>
<sequence>MRILDRYIVREFLKTYLVIFICFAAVFTVIDVIDNLPKLIRNGATVEQAIEYYLLRLPYLLVLTSPVTILITGLFLMDSLSKHNESVAIRAAGISIHRTMLPLFLVGLIISIIVALFGEYVVPWAEKTRNYVYNVEIKGEPEESNMLKARVHYRGTKNDFYYFGFFDGYNNTLRVIDLAQLNPESKEIAKHITASAAVWQNDKWIIQDCEIRDFGQGQQTQYQYYPSTDLPLLDVQPKDFIRITKKTLSLNFFELKDYIARLQKMGEKAHKEIVDLHMKISFPLTNLIVIFFCIPIATTNIRSKGRGLIFLLGLVVCFIYLIFVRVFQSLGYNGVIPPVLAAWFPNIFFTILGLFFLHKAEI</sequence>
<dbReference type="EMBL" id="SMOG01000002">
    <property type="protein sequence ID" value="TDF74155.1"/>
    <property type="molecule type" value="Genomic_DNA"/>
</dbReference>
<evidence type="ECO:0000313" key="1">
    <source>
        <dbReference type="EMBL" id="TDF74155.1"/>
    </source>
</evidence>
<dbReference type="Proteomes" id="UP000294588">
    <property type="component" value="Unassembled WGS sequence"/>
</dbReference>
<proteinExistence type="predicted"/>
<name>A0AC61QKI4_9BACT</name>
<evidence type="ECO:0000313" key="2">
    <source>
        <dbReference type="Proteomes" id="UP000294588"/>
    </source>
</evidence>
<keyword evidence="2" id="KW-1185">Reference proteome</keyword>
<protein>
    <submittedName>
        <fullName evidence="1">LPS export ABC transporter permease LptG</fullName>
    </submittedName>
</protein>
<reference evidence="1" key="1">
    <citation type="submission" date="2019-03" db="EMBL/GenBank/DDBJ databases">
        <title>Candidatus Syntrophosphaera thermopropionivorans: a novel player in syntrophic propionate oxidation during anaerobic digestion.</title>
        <authorList>
            <person name="Dyksma S."/>
        </authorList>
    </citation>
    <scope>NUCLEOTIDE SEQUENCE</scope>
    <source>
        <strain evidence="1">W5</strain>
    </source>
</reference>